<dbReference type="GO" id="GO:0005576">
    <property type="term" value="C:extracellular region"/>
    <property type="evidence" value="ECO:0007669"/>
    <property type="project" value="TreeGrafter"/>
</dbReference>
<dbReference type="Pfam" id="PF14541">
    <property type="entry name" value="TAXi_C"/>
    <property type="match status" value="1"/>
</dbReference>
<dbReference type="PANTHER" id="PTHR47967:SF117">
    <property type="entry name" value="PEPTIDASE A1 DOMAIN-CONTAINING PROTEIN"/>
    <property type="match status" value="1"/>
</dbReference>
<dbReference type="InterPro" id="IPR033121">
    <property type="entry name" value="PEPTIDASE_A1"/>
</dbReference>
<dbReference type="Gramene" id="TRITD4Av1G174870.1">
    <property type="protein sequence ID" value="TRITD4Av1G174870.1"/>
    <property type="gene ID" value="TRITD4Av1G174870"/>
</dbReference>
<feature type="chain" id="PRO_5040499671" description="Peptidase A1 domain-containing protein" evidence="4">
    <location>
        <begin position="47"/>
        <end position="471"/>
    </location>
</feature>
<evidence type="ECO:0000256" key="3">
    <source>
        <dbReference type="ARBA" id="ARBA00022801"/>
    </source>
</evidence>
<dbReference type="InterPro" id="IPR021109">
    <property type="entry name" value="Peptidase_aspartic_dom_sf"/>
</dbReference>
<evidence type="ECO:0000313" key="6">
    <source>
        <dbReference type="EMBL" id="VAH94150.1"/>
    </source>
</evidence>
<feature type="signal peptide" evidence="4">
    <location>
        <begin position="1"/>
        <end position="46"/>
    </location>
</feature>
<dbReference type="PANTHER" id="PTHR47967">
    <property type="entry name" value="OS07G0603500 PROTEIN-RELATED"/>
    <property type="match status" value="1"/>
</dbReference>
<dbReference type="OMA" id="GCAHSTE"/>
<gene>
    <name evidence="6" type="ORF">TRITD_4Av1G174870</name>
</gene>
<proteinExistence type="inferred from homology"/>
<keyword evidence="4" id="KW-0732">Signal</keyword>
<dbReference type="Pfam" id="PF14543">
    <property type="entry name" value="TAXi_N"/>
    <property type="match status" value="1"/>
</dbReference>
<dbReference type="GO" id="GO:0006508">
    <property type="term" value="P:proteolysis"/>
    <property type="evidence" value="ECO:0007669"/>
    <property type="project" value="UniProtKB-KW"/>
</dbReference>
<comment type="similarity">
    <text evidence="1">Belongs to the peptidase A1 family.</text>
</comment>
<dbReference type="Gene3D" id="2.40.70.10">
    <property type="entry name" value="Acid Proteases"/>
    <property type="match status" value="2"/>
</dbReference>
<dbReference type="GO" id="GO:0008233">
    <property type="term" value="F:peptidase activity"/>
    <property type="evidence" value="ECO:0007669"/>
    <property type="project" value="UniProtKB-KW"/>
</dbReference>
<evidence type="ECO:0000313" key="7">
    <source>
        <dbReference type="Proteomes" id="UP000324705"/>
    </source>
</evidence>
<dbReference type="AlphaFoldDB" id="A0A9R0SF40"/>
<evidence type="ECO:0000259" key="5">
    <source>
        <dbReference type="PROSITE" id="PS51767"/>
    </source>
</evidence>
<keyword evidence="2" id="KW-0645">Protease</keyword>
<protein>
    <recommendedName>
        <fullName evidence="5">Peptidase A1 domain-containing protein</fullName>
    </recommendedName>
</protein>
<dbReference type="InterPro" id="IPR051708">
    <property type="entry name" value="Plant_Aspart_Prot_A1"/>
</dbReference>
<feature type="domain" description="Peptidase A1" evidence="5">
    <location>
        <begin position="111"/>
        <end position="456"/>
    </location>
</feature>
<dbReference type="InterPro" id="IPR032799">
    <property type="entry name" value="TAXi_C"/>
</dbReference>
<accession>A0A9R0SF40</accession>
<sequence length="471" mass="51466">MHETNTIERPQPRLSTSMAMGIKNTLQCVVFLMALIMTHLIPPADADAGSPKVVMASSGAGSSFRLVAHHDYALRDDGFLQVQSRLDDLLPSEANVNTLRPPMASPIDMAFSVVVGLGSGKGRHDYNLKLDASGSLVWLQCKPCNPKQPQRGPLFDPKASSTFQQVAGTSQICHPPYPMEPAGQQCSFHLSGEHGMSVHGFVALENLTMGPESMKELVFGCAHSTEHFNSQRTFAGVAAMGKMPTSLVMQVAARGQTQFSYCLFSGGASRHGFLRFGADVPRRPGLRTTKILPALDAHESQYYVSLVGISLDAKRLTGVRPEMFARRHGGQGGCVIDPGTPLTVLVREAYRVVEEAVWSDLRRNRAERMQRQGYGLCVRKTVEIKRHLQSLSFHFAEETARLVVKPEQLFTVVESKLHGAALCLAMIPGERTVIGALQQVDTRFVYDLKDAKLSFVSEPCSQDTAGVESTE</sequence>
<dbReference type="SUPFAM" id="SSF50630">
    <property type="entry name" value="Acid proteases"/>
    <property type="match status" value="1"/>
</dbReference>
<dbReference type="EMBL" id="LT934117">
    <property type="protein sequence ID" value="VAH94150.1"/>
    <property type="molecule type" value="Genomic_DNA"/>
</dbReference>
<dbReference type="PROSITE" id="PS51767">
    <property type="entry name" value="PEPTIDASE_A1"/>
    <property type="match status" value="1"/>
</dbReference>
<dbReference type="InterPro" id="IPR032861">
    <property type="entry name" value="TAXi_N"/>
</dbReference>
<evidence type="ECO:0000256" key="4">
    <source>
        <dbReference type="SAM" id="SignalP"/>
    </source>
</evidence>
<evidence type="ECO:0000256" key="2">
    <source>
        <dbReference type="ARBA" id="ARBA00022670"/>
    </source>
</evidence>
<dbReference type="Proteomes" id="UP000324705">
    <property type="component" value="Chromosome 4A"/>
</dbReference>
<name>A0A9R0SF40_TRITD</name>
<evidence type="ECO:0000256" key="1">
    <source>
        <dbReference type="ARBA" id="ARBA00007447"/>
    </source>
</evidence>
<keyword evidence="7" id="KW-1185">Reference proteome</keyword>
<reference evidence="6 7" key="1">
    <citation type="submission" date="2017-09" db="EMBL/GenBank/DDBJ databases">
        <authorList>
            <consortium name="International Durum Wheat Genome Sequencing Consortium (IDWGSC)"/>
            <person name="Milanesi L."/>
        </authorList>
    </citation>
    <scope>NUCLEOTIDE SEQUENCE [LARGE SCALE GENOMIC DNA]</scope>
    <source>
        <strain evidence="7">cv. Svevo</strain>
    </source>
</reference>
<organism evidence="6 7">
    <name type="scientific">Triticum turgidum subsp. durum</name>
    <name type="common">Durum wheat</name>
    <name type="synonym">Triticum durum</name>
    <dbReference type="NCBI Taxonomy" id="4567"/>
    <lineage>
        <taxon>Eukaryota</taxon>
        <taxon>Viridiplantae</taxon>
        <taxon>Streptophyta</taxon>
        <taxon>Embryophyta</taxon>
        <taxon>Tracheophyta</taxon>
        <taxon>Spermatophyta</taxon>
        <taxon>Magnoliopsida</taxon>
        <taxon>Liliopsida</taxon>
        <taxon>Poales</taxon>
        <taxon>Poaceae</taxon>
        <taxon>BOP clade</taxon>
        <taxon>Pooideae</taxon>
        <taxon>Triticodae</taxon>
        <taxon>Triticeae</taxon>
        <taxon>Triticinae</taxon>
        <taxon>Triticum</taxon>
    </lineage>
</organism>
<keyword evidence="3" id="KW-0378">Hydrolase</keyword>